<proteinExistence type="predicted"/>
<feature type="transmembrane region" description="Helical" evidence="1">
    <location>
        <begin position="60"/>
        <end position="76"/>
    </location>
</feature>
<dbReference type="EMBL" id="LQNT01000011">
    <property type="protein sequence ID" value="KZE37529.1"/>
    <property type="molecule type" value="Genomic_DNA"/>
</dbReference>
<dbReference type="AlphaFoldDB" id="A0A165GST2"/>
<name>A0A165GST2_9BACL</name>
<keyword evidence="1" id="KW-0812">Transmembrane</keyword>
<organism evidence="2 3">
    <name type="scientific">Bhargavaea cecembensis</name>
    <dbReference type="NCBI Taxonomy" id="394098"/>
    <lineage>
        <taxon>Bacteria</taxon>
        <taxon>Bacillati</taxon>
        <taxon>Bacillota</taxon>
        <taxon>Bacilli</taxon>
        <taxon>Bacillales</taxon>
        <taxon>Caryophanaceae</taxon>
        <taxon>Bhargavaea</taxon>
    </lineage>
</organism>
<reference evidence="2 3" key="1">
    <citation type="submission" date="2016-01" db="EMBL/GenBank/DDBJ databases">
        <title>Whole genome sequencing of Bhargavaea cecembensis T14.</title>
        <authorList>
            <person name="Hong K.W."/>
        </authorList>
    </citation>
    <scope>NUCLEOTIDE SEQUENCE [LARGE SCALE GENOMIC DNA]</scope>
    <source>
        <strain evidence="2 3">T14</strain>
    </source>
</reference>
<dbReference type="RefSeq" id="WP_063182859.1">
    <property type="nucleotide sequence ID" value="NZ_LQNT01000011.1"/>
</dbReference>
<sequence length="92" mass="10020">MGMMEYIPIAAMALVSGAIAAVIWTTVYLNSRRNGLILLAVFVFLGINQMINVYPFSNAAGTMLLVIYSALGLLSVHRIKTRKHKETSGDSC</sequence>
<keyword evidence="1" id="KW-1133">Transmembrane helix</keyword>
<evidence type="ECO:0000313" key="3">
    <source>
        <dbReference type="Proteomes" id="UP000076490"/>
    </source>
</evidence>
<keyword evidence="1" id="KW-0472">Membrane</keyword>
<protein>
    <submittedName>
        <fullName evidence="2">Uncharacterized protein</fullName>
    </submittedName>
</protein>
<dbReference type="Proteomes" id="UP000076490">
    <property type="component" value="Unassembled WGS sequence"/>
</dbReference>
<feature type="transmembrane region" description="Helical" evidence="1">
    <location>
        <begin position="36"/>
        <end position="54"/>
    </location>
</feature>
<feature type="transmembrane region" description="Helical" evidence="1">
    <location>
        <begin position="6"/>
        <end position="29"/>
    </location>
</feature>
<gene>
    <name evidence="2" type="ORF">AV656_13300</name>
</gene>
<comment type="caution">
    <text evidence="2">The sequence shown here is derived from an EMBL/GenBank/DDBJ whole genome shotgun (WGS) entry which is preliminary data.</text>
</comment>
<dbReference type="OrthoDB" id="2454464at2"/>
<evidence type="ECO:0000313" key="2">
    <source>
        <dbReference type="EMBL" id="KZE37529.1"/>
    </source>
</evidence>
<evidence type="ECO:0000256" key="1">
    <source>
        <dbReference type="SAM" id="Phobius"/>
    </source>
</evidence>
<accession>A0A165GST2</accession>